<keyword evidence="13 17" id="KW-0238">DNA-binding</keyword>
<dbReference type="FunFam" id="3.40.50.1010:FF:000096">
    <property type="entry name" value="Exonuclease 1"/>
    <property type="match status" value="1"/>
</dbReference>
<dbReference type="CDD" id="cd09908">
    <property type="entry name" value="H3TH_EXO1"/>
    <property type="match status" value="1"/>
</dbReference>
<feature type="compositionally biased region" description="Basic and acidic residues" evidence="18">
    <location>
        <begin position="505"/>
        <end position="539"/>
    </location>
</feature>
<feature type="compositionally biased region" description="Polar residues" evidence="18">
    <location>
        <begin position="702"/>
        <end position="721"/>
    </location>
</feature>
<dbReference type="GO" id="GO:0006310">
    <property type="term" value="P:DNA recombination"/>
    <property type="evidence" value="ECO:0007669"/>
    <property type="project" value="TreeGrafter"/>
</dbReference>
<comment type="similarity">
    <text evidence="2 17">Belongs to the XPG/RAD2 endonuclease family. EXO1 subfamily.</text>
</comment>
<dbReference type="SUPFAM" id="SSF88723">
    <property type="entry name" value="PIN domain-like"/>
    <property type="match status" value="1"/>
</dbReference>
<dbReference type="InterPro" id="IPR036279">
    <property type="entry name" value="5-3_exonuclease_C_sf"/>
</dbReference>
<feature type="compositionally biased region" description="Polar residues" evidence="18">
    <location>
        <begin position="628"/>
        <end position="642"/>
    </location>
</feature>
<feature type="region of interest" description="Disordered" evidence="18">
    <location>
        <begin position="654"/>
        <end position="724"/>
    </location>
</feature>
<evidence type="ECO:0000256" key="4">
    <source>
        <dbReference type="ARBA" id="ARBA00022722"/>
    </source>
</evidence>
<evidence type="ECO:0000256" key="12">
    <source>
        <dbReference type="ARBA" id="ARBA00022881"/>
    </source>
</evidence>
<keyword evidence="4 17" id="KW-0540">Nuclease</keyword>
<dbReference type="Pfam" id="PF00752">
    <property type="entry name" value="XPG_N"/>
    <property type="match status" value="1"/>
</dbReference>
<dbReference type="EC" id="3.1.-.-" evidence="17"/>
<dbReference type="Gene3D" id="1.10.150.20">
    <property type="entry name" value="5' to 3' exonuclease, C-terminal subdomain"/>
    <property type="match status" value="1"/>
</dbReference>
<keyword evidence="22" id="KW-1185">Reference proteome</keyword>
<dbReference type="FunFam" id="1.10.150.20:FF:000011">
    <property type="entry name" value="exonuclease 1"/>
    <property type="match status" value="1"/>
</dbReference>
<sequence length="1017" mass="113871">MGIQGLLPFLKDATEAINVRKYKGHAVAVDTYCWIHRGAVACALQLAKGEKCDQYVRYCLRYVNMLLSMDIKPVLVFDGQNLPSKKSVEDSRRKRRELFSQKGKQLLREGKTSEARDAFVKCINVTSEMALDVMKAVRSLDVDCIVAPYEADAQLAYLEKNGYVQAIITEDSDLLAFGCKRVIFKMDHAGNAIEINQDRLNQAVKMGTHFSVEKFRHMCILAGCDYLPSLPGVGLGKARKFLHTVSNLDIQQFLKRMPLQLKLKSSVSQEYIDGFVQANNTFLYQLAFDPKKRELMPLNPYPPELEGEKMDYAGSYMDSKLSFELALGNVEVHTMKRIFSFKPVWDKPYPKGTTPPHKLSIWHQDYQPAPPLQPDQSCNVTRNPTKGQEVNIPSQGIVKSKPVSKKRQREDYDAGDTATSDAALTSIYGGSPQAKVLKLEEPETIPETPSPDKNQEKKIVPAKSTPRNIFAIKKSQRMGSDTRKDLLNSEVTVSSRFFQTPSRSPSKETLSKSEDSKENEMPINEETNHIYTPKDRDDSSCTQSGLEEDTPVLNDSIRNHQRKVRGTTGRLCDKNIDRTSVLDSLQKYRHSGDEHAQIKQEFELKQKMKSPPSSSQSKKRQQRRGVFSWSNKSPSKNRTQKTLTDSIKGLSAFHRSTNKFQLPRSTSSRPSLSEGCNHASEQGSQDDTGSSQEDQDSIKSDIINSQLSRTPSVGSFSQLSIDSVDKDGPTFSQVLERDGLSFSQLGEKSSQGEMSPTSGEDRKSLDSSGDETLCNILVDIAQEGEAEMETDAGFSKREEKYDTFKSSLEDKEETAHVADASQSYSNKTKLFSTNSSDKKPALPSLCTQAGTKSCQRLTSIYFSDSDNRKCVLPATRRHQPYERITSQRSSHIYFKDSSSDENSPPEASRQHRGDEITSSYFKKSKDVEYNTLKTPKDTVRSFGACKVPGLSKNQKRNPPKILQPTLMVFMTKKPPAGSSKKEPLLPSGLEALQNITPEADAVYVMDKAATVRKNIFK</sequence>
<feature type="compositionally biased region" description="Polar residues" evidence="18">
    <location>
        <begin position="741"/>
        <end position="758"/>
    </location>
</feature>
<keyword evidence="10 17" id="KW-0269">Exonuclease</keyword>
<dbReference type="GO" id="GO:0006298">
    <property type="term" value="P:mismatch repair"/>
    <property type="evidence" value="ECO:0007669"/>
    <property type="project" value="TreeGrafter"/>
</dbReference>
<feature type="compositionally biased region" description="Polar residues" evidence="18">
    <location>
        <begin position="382"/>
        <end position="394"/>
    </location>
</feature>
<dbReference type="OrthoDB" id="26491at2759"/>
<accession>A0A9Q1BCE4</accession>
<comment type="subcellular location">
    <subcellularLocation>
        <location evidence="1 17">Nucleus</location>
    </subcellularLocation>
</comment>
<comment type="function">
    <text evidence="16">5'-&gt;3' double-stranded DNA exonuclease which may also contain a cryptic 3'-&gt;5' double-stranded DNA exonuclease activity. Also exhibits endonuclease activity against 5'-overhanging flap structures similar to those generated by displacement synthesis when DNA polymerase encounters the 5'-end of a downstream Okazaki fragment. Required for DNA mismatch repair (MMR).</text>
</comment>
<name>A0A9Q1BCE4_HOLLE</name>
<keyword evidence="5 17" id="KW-0479">Metal-binding</keyword>
<dbReference type="SMART" id="SM00484">
    <property type="entry name" value="XPGI"/>
    <property type="match status" value="1"/>
</dbReference>
<feature type="region of interest" description="Disordered" evidence="18">
    <location>
        <begin position="603"/>
        <end position="642"/>
    </location>
</feature>
<feature type="domain" description="XPG N-terminal" evidence="20">
    <location>
        <begin position="1"/>
        <end position="99"/>
    </location>
</feature>
<dbReference type="Pfam" id="PF00867">
    <property type="entry name" value="XPG_I"/>
    <property type="match status" value="1"/>
</dbReference>
<evidence type="ECO:0000256" key="13">
    <source>
        <dbReference type="ARBA" id="ARBA00023125"/>
    </source>
</evidence>
<evidence type="ECO:0000256" key="1">
    <source>
        <dbReference type="ARBA" id="ARBA00004123"/>
    </source>
</evidence>
<feature type="compositionally biased region" description="Polar residues" evidence="18">
    <location>
        <begin position="679"/>
        <end position="692"/>
    </location>
</feature>
<keyword evidence="15 17" id="KW-0539">Nucleus</keyword>
<dbReference type="GO" id="GO:0017108">
    <property type="term" value="F:5'-flap endonuclease activity"/>
    <property type="evidence" value="ECO:0007669"/>
    <property type="project" value="TreeGrafter"/>
</dbReference>
<dbReference type="InterPro" id="IPR006086">
    <property type="entry name" value="XPG-I_dom"/>
</dbReference>
<evidence type="ECO:0000256" key="6">
    <source>
        <dbReference type="ARBA" id="ARBA00022759"/>
    </source>
</evidence>
<comment type="function">
    <text evidence="17">5'-&gt;3' double-stranded DNA exonuclease which may also possess a cryptic 3'-&gt;5' double-stranded DNA exonuclease activity. Functions in DNA mismatch repair.</text>
</comment>
<feature type="compositionally biased region" description="Low complexity" evidence="18">
    <location>
        <begin position="662"/>
        <end position="673"/>
    </location>
</feature>
<keyword evidence="14 17" id="KW-0234">DNA repair</keyword>
<dbReference type="PRINTS" id="PR00853">
    <property type="entry name" value="XPGRADSUPER"/>
</dbReference>
<keyword evidence="9 17" id="KW-0378">Hydrolase</keyword>
<dbReference type="GO" id="GO:0035312">
    <property type="term" value="F:5'-3' DNA exonuclease activity"/>
    <property type="evidence" value="ECO:0007669"/>
    <property type="project" value="UniProtKB-UniRule"/>
</dbReference>
<proteinExistence type="inferred from homology"/>
<dbReference type="EMBL" id="JAIZAY010000023">
    <property type="protein sequence ID" value="KAJ8019442.1"/>
    <property type="molecule type" value="Genomic_DNA"/>
</dbReference>
<dbReference type="GO" id="GO:0005634">
    <property type="term" value="C:nucleus"/>
    <property type="evidence" value="ECO:0007669"/>
    <property type="project" value="UniProtKB-SubCell"/>
</dbReference>
<evidence type="ECO:0000256" key="5">
    <source>
        <dbReference type="ARBA" id="ARBA00022723"/>
    </source>
</evidence>
<dbReference type="InterPro" id="IPR006084">
    <property type="entry name" value="XPG/Rad2"/>
</dbReference>
<feature type="region of interest" description="Disordered" evidence="18">
    <location>
        <begin position="443"/>
        <end position="468"/>
    </location>
</feature>
<evidence type="ECO:0000256" key="15">
    <source>
        <dbReference type="ARBA" id="ARBA00023242"/>
    </source>
</evidence>
<comment type="cofactor">
    <cofactor evidence="17">
        <name>Mg(2+)</name>
        <dbReference type="ChEBI" id="CHEBI:18420"/>
    </cofactor>
    <text evidence="17">Binds 2 magnesium ions per subunit. They probably participate in the reaction catalyzed by the enzyme. May bind an additional third magnesium ion after substrate binding.</text>
</comment>
<dbReference type="InterPro" id="IPR029060">
    <property type="entry name" value="PIN-like_dom_sf"/>
</dbReference>
<evidence type="ECO:0000313" key="21">
    <source>
        <dbReference type="EMBL" id="KAJ8019442.1"/>
    </source>
</evidence>
<evidence type="ECO:0000256" key="16">
    <source>
        <dbReference type="ARBA" id="ARBA00055562"/>
    </source>
</evidence>
<dbReference type="PANTHER" id="PTHR11081:SF8">
    <property type="entry name" value="EXONUCLEASE 1"/>
    <property type="match status" value="1"/>
</dbReference>
<dbReference type="CDD" id="cd09857">
    <property type="entry name" value="PIN_EXO1"/>
    <property type="match status" value="1"/>
</dbReference>
<evidence type="ECO:0000259" key="19">
    <source>
        <dbReference type="SMART" id="SM00484"/>
    </source>
</evidence>
<evidence type="ECO:0000256" key="8">
    <source>
        <dbReference type="ARBA" id="ARBA00022769"/>
    </source>
</evidence>
<evidence type="ECO:0000256" key="2">
    <source>
        <dbReference type="ARBA" id="ARBA00010563"/>
    </source>
</evidence>
<dbReference type="InterPro" id="IPR037315">
    <property type="entry name" value="EXO1_H3TH"/>
</dbReference>
<comment type="caution">
    <text evidence="21">The sequence shown here is derived from an EMBL/GenBank/DDBJ whole genome shotgun (WGS) entry which is preliminary data.</text>
</comment>
<keyword evidence="11 17" id="KW-0460">Magnesium</keyword>
<evidence type="ECO:0000259" key="20">
    <source>
        <dbReference type="SMART" id="SM00485"/>
    </source>
</evidence>
<keyword evidence="7 17" id="KW-0227">DNA damage</keyword>
<dbReference type="InterPro" id="IPR044752">
    <property type="entry name" value="PIN-like_EXO1"/>
</dbReference>
<feature type="region of interest" description="Disordered" evidence="18">
    <location>
        <begin position="382"/>
        <end position="418"/>
    </location>
</feature>
<evidence type="ECO:0000256" key="10">
    <source>
        <dbReference type="ARBA" id="ARBA00022839"/>
    </source>
</evidence>
<feature type="region of interest" description="Disordered" evidence="18">
    <location>
        <begin position="881"/>
        <end position="919"/>
    </location>
</feature>
<gene>
    <name evidence="21" type="ORF">HOLleu_41042</name>
</gene>
<feature type="region of interest" description="Disordered" evidence="18">
    <location>
        <begin position="497"/>
        <end position="566"/>
    </location>
</feature>
<feature type="domain" description="XPG-I" evidence="19">
    <location>
        <begin position="138"/>
        <end position="209"/>
    </location>
</feature>
<evidence type="ECO:0000256" key="18">
    <source>
        <dbReference type="SAM" id="MobiDB-lite"/>
    </source>
</evidence>
<dbReference type="Proteomes" id="UP001152320">
    <property type="component" value="Chromosome 23"/>
</dbReference>
<evidence type="ECO:0000256" key="3">
    <source>
        <dbReference type="ARBA" id="ARBA00020324"/>
    </source>
</evidence>
<dbReference type="InterPro" id="IPR019974">
    <property type="entry name" value="XPG_CS"/>
</dbReference>
<dbReference type="PANTHER" id="PTHR11081">
    <property type="entry name" value="FLAP ENDONUCLEASE FAMILY MEMBER"/>
    <property type="match status" value="1"/>
</dbReference>
<dbReference type="InterPro" id="IPR006085">
    <property type="entry name" value="XPG_DNA_repair_N"/>
</dbReference>
<dbReference type="SMART" id="SM00485">
    <property type="entry name" value="XPGN"/>
    <property type="match status" value="1"/>
</dbReference>
<keyword evidence="6" id="KW-0255">Endonuclease</keyword>
<dbReference type="Gene3D" id="3.40.50.1010">
    <property type="entry name" value="5'-nuclease"/>
    <property type="match status" value="1"/>
</dbReference>
<reference evidence="21" key="1">
    <citation type="submission" date="2021-10" db="EMBL/GenBank/DDBJ databases">
        <title>Tropical sea cucumber genome reveals ecological adaptation and Cuvierian tubules defense mechanism.</title>
        <authorList>
            <person name="Chen T."/>
        </authorList>
    </citation>
    <scope>NUCLEOTIDE SEQUENCE</scope>
    <source>
        <strain evidence="21">Nanhai2018</strain>
        <tissue evidence="21">Muscle</tissue>
    </source>
</reference>
<evidence type="ECO:0000256" key="9">
    <source>
        <dbReference type="ARBA" id="ARBA00022801"/>
    </source>
</evidence>
<dbReference type="SMART" id="SM00279">
    <property type="entry name" value="HhH2"/>
    <property type="match status" value="1"/>
</dbReference>
<organism evidence="21 22">
    <name type="scientific">Holothuria leucospilota</name>
    <name type="common">Black long sea cucumber</name>
    <name type="synonym">Mertensiothuria leucospilota</name>
    <dbReference type="NCBI Taxonomy" id="206669"/>
    <lineage>
        <taxon>Eukaryota</taxon>
        <taxon>Metazoa</taxon>
        <taxon>Echinodermata</taxon>
        <taxon>Eleutherozoa</taxon>
        <taxon>Echinozoa</taxon>
        <taxon>Holothuroidea</taxon>
        <taxon>Aspidochirotacea</taxon>
        <taxon>Aspidochirotida</taxon>
        <taxon>Holothuriidae</taxon>
        <taxon>Holothuria</taxon>
    </lineage>
</organism>
<evidence type="ECO:0000256" key="14">
    <source>
        <dbReference type="ARBA" id="ARBA00023204"/>
    </source>
</evidence>
<keyword evidence="12 17" id="KW-0267">Excision nuclease</keyword>
<evidence type="ECO:0000256" key="11">
    <source>
        <dbReference type="ARBA" id="ARBA00022842"/>
    </source>
</evidence>
<feature type="region of interest" description="Disordered" evidence="18">
    <location>
        <begin position="741"/>
        <end position="769"/>
    </location>
</feature>
<evidence type="ECO:0000256" key="17">
    <source>
        <dbReference type="RuleBase" id="RU910737"/>
    </source>
</evidence>
<dbReference type="AlphaFoldDB" id="A0A9Q1BCE4"/>
<dbReference type="GO" id="GO:0003677">
    <property type="term" value="F:DNA binding"/>
    <property type="evidence" value="ECO:0007669"/>
    <property type="project" value="UniProtKB-UniRule"/>
</dbReference>
<dbReference type="InterPro" id="IPR008918">
    <property type="entry name" value="HhH2"/>
</dbReference>
<dbReference type="GO" id="GO:0046872">
    <property type="term" value="F:metal ion binding"/>
    <property type="evidence" value="ECO:0007669"/>
    <property type="project" value="UniProtKB-UniRule"/>
</dbReference>
<dbReference type="PROSITE" id="PS00841">
    <property type="entry name" value="XPG_1"/>
    <property type="match status" value="1"/>
</dbReference>
<dbReference type="SUPFAM" id="SSF47807">
    <property type="entry name" value="5' to 3' exonuclease, C-terminal subdomain"/>
    <property type="match status" value="1"/>
</dbReference>
<keyword evidence="8 17" id="KW-0228">DNA excision</keyword>
<protein>
    <recommendedName>
        <fullName evidence="3 17">Exonuclease 1</fullName>
        <ecNumber evidence="17">3.1.-.-</ecNumber>
    </recommendedName>
</protein>
<evidence type="ECO:0000313" key="22">
    <source>
        <dbReference type="Proteomes" id="UP001152320"/>
    </source>
</evidence>
<evidence type="ECO:0000256" key="7">
    <source>
        <dbReference type="ARBA" id="ARBA00022763"/>
    </source>
</evidence>